<proteinExistence type="predicted"/>
<evidence type="ECO:0000313" key="1">
    <source>
        <dbReference type="EMBL" id="GBR72472.1"/>
    </source>
</evidence>
<dbReference type="AlphaFoldDB" id="A0A388T7X1"/>
<keyword evidence="2" id="KW-1185">Reference proteome</keyword>
<evidence type="ECO:0000313" key="2">
    <source>
        <dbReference type="Proteomes" id="UP000276170"/>
    </source>
</evidence>
<comment type="caution">
    <text evidence="1">The sequence shown here is derived from an EMBL/GenBank/DDBJ whole genome shotgun (WGS) entry which is preliminary data.</text>
</comment>
<protein>
    <submittedName>
        <fullName evidence="1">Uncharacterized protein</fullName>
    </submittedName>
</protein>
<gene>
    <name evidence="1" type="ORF">HP1_131</name>
</gene>
<accession>A0A388T7X1</accession>
<name>A0A388T7X1_9BACT</name>
<reference evidence="1 2" key="1">
    <citation type="journal article" date="2019" name="ISME J.">
        <title>Genome analyses of uncultured TG2/ZB3 bacteria in 'Margulisbacteria' specifically attached to ectosymbiotic spirochetes of protists in the termite gut.</title>
        <authorList>
            <person name="Utami Y.D."/>
            <person name="Kuwahara H."/>
            <person name="Igai K."/>
            <person name="Murakami T."/>
            <person name="Sugaya K."/>
            <person name="Morikawa T."/>
            <person name="Nagura Y."/>
            <person name="Yuki M."/>
            <person name="Deevong P."/>
            <person name="Inoue T."/>
            <person name="Kihara K."/>
            <person name="Lo N."/>
            <person name="Yamada A."/>
            <person name="Ohkuma M."/>
            <person name="Hongoh Y."/>
        </authorList>
    </citation>
    <scope>NUCLEOTIDE SEQUENCE [LARGE SCALE GENOMIC DNA]</scope>
    <source>
        <strain evidence="1">HsPyr-01</strain>
    </source>
</reference>
<sequence>MEGKNFPRLRSLSALEAVDSPLSEGTEDRLQDVLKALEEAENIPIKTVILLESRKQLPPIWQKIWNRVEALGATFTENNRMGHTGSKNIFKINLLIVLRIYLYNSTLNTAVFFCPFYPTHPHKISGFEFLIDVQEDDKANPWYHDSYDADPWSTSRQLLEWRDIKIAK</sequence>
<dbReference type="EMBL" id="BGZM01000020">
    <property type="protein sequence ID" value="GBR72472.1"/>
    <property type="molecule type" value="Genomic_DNA"/>
</dbReference>
<dbReference type="Proteomes" id="UP000276170">
    <property type="component" value="Unassembled WGS sequence"/>
</dbReference>
<organism evidence="1 2">
    <name type="scientific">Candidatus Termititenax spirochaetophilus</name>
    <dbReference type="NCBI Taxonomy" id="2218522"/>
    <lineage>
        <taxon>Bacteria</taxon>
        <taxon>Bacillati</taxon>
        <taxon>Candidatus Margulisiibacteriota</taxon>
        <taxon>Candidatus Termititenacia</taxon>
        <taxon>Candidatus Termititenacales</taxon>
        <taxon>Candidatus Termititenacaceae</taxon>
        <taxon>Candidatus Termititenax</taxon>
    </lineage>
</organism>